<proteinExistence type="predicted"/>
<evidence type="ECO:0000313" key="2">
    <source>
        <dbReference type="Proteomes" id="UP000278962"/>
    </source>
</evidence>
<reference evidence="1 2" key="1">
    <citation type="submission" date="2018-10" db="EMBL/GenBank/DDBJ databases">
        <title>Genomic Encyclopedia of Archaeal and Bacterial Type Strains, Phase II (KMG-II): from individual species to whole genera.</title>
        <authorList>
            <person name="Goeker M."/>
        </authorList>
    </citation>
    <scope>NUCLEOTIDE SEQUENCE [LARGE SCALE GENOMIC DNA]</scope>
    <source>
        <strain evidence="1 2">DSM 14954</strain>
    </source>
</reference>
<dbReference type="RefSeq" id="WP_121247269.1">
    <property type="nucleotide sequence ID" value="NZ_RBIL01000001.1"/>
</dbReference>
<dbReference type="Proteomes" id="UP000278962">
    <property type="component" value="Unassembled WGS sequence"/>
</dbReference>
<organism evidence="1 2">
    <name type="scientific">Solirubrobacter pauli</name>
    <dbReference type="NCBI Taxonomy" id="166793"/>
    <lineage>
        <taxon>Bacteria</taxon>
        <taxon>Bacillati</taxon>
        <taxon>Actinomycetota</taxon>
        <taxon>Thermoleophilia</taxon>
        <taxon>Solirubrobacterales</taxon>
        <taxon>Solirubrobacteraceae</taxon>
        <taxon>Solirubrobacter</taxon>
    </lineage>
</organism>
<keyword evidence="2" id="KW-1185">Reference proteome</keyword>
<sequence>MFLRLVEFEIAADTPAEAEAAWEDDGPECADRVTAAHVFEDFGPTVNGYDPLWLIAINRVLEERGSDVRVADLDESLWTRFLGPLIDTLEDGYAVEREVPNEAGA</sequence>
<protein>
    <submittedName>
        <fullName evidence="1">Uncharacterized protein</fullName>
    </submittedName>
</protein>
<gene>
    <name evidence="1" type="ORF">C8N24_0327</name>
</gene>
<accession>A0A660L647</accession>
<dbReference type="AlphaFoldDB" id="A0A660L647"/>
<dbReference type="EMBL" id="RBIL01000001">
    <property type="protein sequence ID" value="RKQ90522.1"/>
    <property type="molecule type" value="Genomic_DNA"/>
</dbReference>
<evidence type="ECO:0000313" key="1">
    <source>
        <dbReference type="EMBL" id="RKQ90522.1"/>
    </source>
</evidence>
<comment type="caution">
    <text evidence="1">The sequence shown here is derived from an EMBL/GenBank/DDBJ whole genome shotgun (WGS) entry which is preliminary data.</text>
</comment>
<name>A0A660L647_9ACTN</name>